<keyword evidence="1" id="KW-0805">Transcription regulation</keyword>
<comment type="caution">
    <text evidence="7">The sequence shown here is derived from an EMBL/GenBank/DDBJ whole genome shotgun (WGS) entry which is preliminary data.</text>
</comment>
<dbReference type="PROSITE" id="PS01124">
    <property type="entry name" value="HTH_ARAC_FAMILY_2"/>
    <property type="match status" value="1"/>
</dbReference>
<dbReference type="GO" id="GO:0003700">
    <property type="term" value="F:DNA-binding transcription factor activity"/>
    <property type="evidence" value="ECO:0007669"/>
    <property type="project" value="InterPro"/>
</dbReference>
<keyword evidence="4" id="KW-0597">Phosphoprotein</keyword>
<dbReference type="PANTHER" id="PTHR43280">
    <property type="entry name" value="ARAC-FAMILY TRANSCRIPTIONAL REGULATOR"/>
    <property type="match status" value="1"/>
</dbReference>
<dbReference type="Pfam" id="PF12833">
    <property type="entry name" value="HTH_18"/>
    <property type="match status" value="1"/>
</dbReference>
<evidence type="ECO:0000256" key="1">
    <source>
        <dbReference type="ARBA" id="ARBA00023015"/>
    </source>
</evidence>
<dbReference type="Proteomes" id="UP000017973">
    <property type="component" value="Unassembled WGS sequence"/>
</dbReference>
<dbReference type="eggNOG" id="COG2169">
    <property type="taxonomic scope" value="Bacteria"/>
</dbReference>
<dbReference type="HOGENOM" id="CLU_000445_5_1_9"/>
<evidence type="ECO:0000259" key="5">
    <source>
        <dbReference type="PROSITE" id="PS01124"/>
    </source>
</evidence>
<keyword evidence="8" id="KW-1185">Reference proteome</keyword>
<feature type="domain" description="Response regulatory" evidence="6">
    <location>
        <begin position="3"/>
        <end position="120"/>
    </location>
</feature>
<dbReference type="SUPFAM" id="SSF46689">
    <property type="entry name" value="Homeodomain-like"/>
    <property type="match status" value="2"/>
</dbReference>
<dbReference type="STRING" id="1408254.T458_21705"/>
<feature type="modified residue" description="4-aspartylphosphate" evidence="4">
    <location>
        <position position="55"/>
    </location>
</feature>
<dbReference type="InterPro" id="IPR001789">
    <property type="entry name" value="Sig_transdc_resp-reg_receiver"/>
</dbReference>
<keyword evidence="2" id="KW-0238">DNA-binding</keyword>
<dbReference type="PROSITE" id="PS50110">
    <property type="entry name" value="RESPONSE_REGULATORY"/>
    <property type="match status" value="1"/>
</dbReference>
<evidence type="ECO:0000313" key="8">
    <source>
        <dbReference type="Proteomes" id="UP000017973"/>
    </source>
</evidence>
<evidence type="ECO:0000259" key="6">
    <source>
        <dbReference type="PROSITE" id="PS50110"/>
    </source>
</evidence>
<dbReference type="InterPro" id="IPR011006">
    <property type="entry name" value="CheY-like_superfamily"/>
</dbReference>
<evidence type="ECO:0000256" key="3">
    <source>
        <dbReference type="ARBA" id="ARBA00023163"/>
    </source>
</evidence>
<dbReference type="SUPFAM" id="SSF52172">
    <property type="entry name" value="CheY-like"/>
    <property type="match status" value="1"/>
</dbReference>
<dbReference type="PANTHER" id="PTHR43280:SF10">
    <property type="entry name" value="REGULATORY PROTEIN POCR"/>
    <property type="match status" value="1"/>
</dbReference>
<reference evidence="7 8" key="1">
    <citation type="journal article" date="2014" name="Genome Announc.">
        <title>Draft Genome Sequence of Brevibacillus panacihumi Strain W25, a Halotolerant Hydrocarbon-Degrading Bacterium.</title>
        <authorList>
            <person name="Wang X."/>
            <person name="Jin D."/>
            <person name="Zhou L."/>
            <person name="Wu L."/>
            <person name="An W."/>
            <person name="Chen Y."/>
            <person name="Zhao L."/>
        </authorList>
    </citation>
    <scope>NUCLEOTIDE SEQUENCE [LARGE SCALE GENOMIC DNA]</scope>
    <source>
        <strain evidence="7 8">W25</strain>
    </source>
</reference>
<dbReference type="eggNOG" id="COG4753">
    <property type="taxonomic scope" value="Bacteria"/>
</dbReference>
<dbReference type="SMART" id="SM00342">
    <property type="entry name" value="HTH_ARAC"/>
    <property type="match status" value="1"/>
</dbReference>
<organism evidence="7 8">
    <name type="scientific">Brevibacillus panacihumi W25</name>
    <dbReference type="NCBI Taxonomy" id="1408254"/>
    <lineage>
        <taxon>Bacteria</taxon>
        <taxon>Bacillati</taxon>
        <taxon>Bacillota</taxon>
        <taxon>Bacilli</taxon>
        <taxon>Bacillales</taxon>
        <taxon>Paenibacillaceae</taxon>
        <taxon>Brevibacillus</taxon>
    </lineage>
</organism>
<accession>V6M4B4</accession>
<dbReference type="InterPro" id="IPR018060">
    <property type="entry name" value="HTH_AraC"/>
</dbReference>
<name>V6M4B4_9BACL</name>
<dbReference type="InterPro" id="IPR020449">
    <property type="entry name" value="Tscrpt_reg_AraC-type_HTH"/>
</dbReference>
<dbReference type="EMBL" id="AYJU01000017">
    <property type="protein sequence ID" value="EST53429.1"/>
    <property type="molecule type" value="Genomic_DNA"/>
</dbReference>
<protein>
    <submittedName>
        <fullName evidence="7">AraC family transcriptional regulator</fullName>
    </submittedName>
</protein>
<dbReference type="SMART" id="SM00448">
    <property type="entry name" value="REC"/>
    <property type="match status" value="1"/>
</dbReference>
<dbReference type="PATRIC" id="fig|1408254.3.peg.4263"/>
<evidence type="ECO:0000313" key="7">
    <source>
        <dbReference type="EMBL" id="EST53429.1"/>
    </source>
</evidence>
<dbReference type="Gene3D" id="3.40.50.2300">
    <property type="match status" value="1"/>
</dbReference>
<dbReference type="GO" id="GO:0000160">
    <property type="term" value="P:phosphorelay signal transduction system"/>
    <property type="evidence" value="ECO:0007669"/>
    <property type="project" value="InterPro"/>
</dbReference>
<dbReference type="GO" id="GO:0043565">
    <property type="term" value="F:sequence-specific DNA binding"/>
    <property type="evidence" value="ECO:0007669"/>
    <property type="project" value="InterPro"/>
</dbReference>
<dbReference type="PRINTS" id="PR00032">
    <property type="entry name" value="HTHARAC"/>
</dbReference>
<gene>
    <name evidence="7" type="ORF">T458_21705</name>
</gene>
<dbReference type="Gene3D" id="1.10.10.60">
    <property type="entry name" value="Homeodomain-like"/>
    <property type="match status" value="2"/>
</dbReference>
<evidence type="ECO:0000256" key="4">
    <source>
        <dbReference type="PROSITE-ProRule" id="PRU00169"/>
    </source>
</evidence>
<keyword evidence="3" id="KW-0804">Transcription</keyword>
<dbReference type="AlphaFoldDB" id="V6M4B4"/>
<dbReference type="OrthoDB" id="1769137at2"/>
<dbReference type="RefSeq" id="WP_023558126.1">
    <property type="nucleotide sequence ID" value="NZ_KI629785.1"/>
</dbReference>
<feature type="domain" description="HTH araC/xylS-type" evidence="5">
    <location>
        <begin position="150"/>
        <end position="248"/>
    </location>
</feature>
<dbReference type="InterPro" id="IPR009057">
    <property type="entry name" value="Homeodomain-like_sf"/>
</dbReference>
<dbReference type="PROSITE" id="PS00041">
    <property type="entry name" value="HTH_ARAC_FAMILY_1"/>
    <property type="match status" value="1"/>
</dbReference>
<dbReference type="Pfam" id="PF00072">
    <property type="entry name" value="Response_reg"/>
    <property type="match status" value="1"/>
</dbReference>
<sequence length="257" mass="29285">MAGLLIIDDEIETGEEIRSILAGSQYNYLPVYECDNAQKGLAMVRDYQPNMVILDLSLPDMDGIECGKRILEQYPYIPIVVLTQLQMFEVVQAAINAGFSGYLLKPVARLEFLAACDRLLMPQLWRETTSVRKSAHSPESDKIDYGNPIQSSLQYIHGHYHEPITLHDVADRVYLSSSHFSRLFKAEMRVTFVEYLTKYRVEQAKKLLKMTALPVEVIANHAGFTNAGYFATTFKRLENITPTEYRQMFSSLLAKSE</sequence>
<proteinExistence type="predicted"/>
<evidence type="ECO:0000256" key="2">
    <source>
        <dbReference type="ARBA" id="ARBA00023125"/>
    </source>
</evidence>
<dbReference type="InterPro" id="IPR018062">
    <property type="entry name" value="HTH_AraC-typ_CS"/>
</dbReference>